<evidence type="ECO:0000259" key="2">
    <source>
        <dbReference type="Pfam" id="PF03819"/>
    </source>
</evidence>
<dbReference type="InterPro" id="IPR014777">
    <property type="entry name" value="4pyrrole_Mease_sub1"/>
</dbReference>
<dbReference type="NCBIfam" id="TIGR00444">
    <property type="entry name" value="mazG"/>
    <property type="match status" value="1"/>
</dbReference>
<dbReference type="GO" id="GO:0006203">
    <property type="term" value="P:dGTP catabolic process"/>
    <property type="evidence" value="ECO:0007669"/>
    <property type="project" value="TreeGrafter"/>
</dbReference>
<evidence type="ECO:0000313" key="4">
    <source>
        <dbReference type="Proteomes" id="UP000017396"/>
    </source>
</evidence>
<dbReference type="Proteomes" id="UP000017396">
    <property type="component" value="Chromosome"/>
</dbReference>
<dbReference type="CDD" id="cd11723">
    <property type="entry name" value="YabN_N_like"/>
    <property type="match status" value="1"/>
</dbReference>
<dbReference type="eggNOG" id="COG3956">
    <property type="taxonomic scope" value="Bacteria"/>
</dbReference>
<dbReference type="RefSeq" id="WP_023172467.1">
    <property type="nucleotide sequence ID" value="NC_022600.1"/>
</dbReference>
<proteinExistence type="predicted"/>
<dbReference type="NCBIfam" id="NF007113">
    <property type="entry name" value="PRK09562.1"/>
    <property type="match status" value="1"/>
</dbReference>
<dbReference type="InterPro" id="IPR035996">
    <property type="entry name" value="4pyrrol_Methylase_sf"/>
</dbReference>
<gene>
    <name evidence="3" type="primary">yabN</name>
    <name evidence="3" type="ORF">GKIL_1151</name>
</gene>
<dbReference type="FunFam" id="1.10.287.1080:FF:000001">
    <property type="entry name" value="Nucleoside triphosphate pyrophosphohydrolase"/>
    <property type="match status" value="1"/>
</dbReference>
<dbReference type="Pfam" id="PF03819">
    <property type="entry name" value="MazG"/>
    <property type="match status" value="2"/>
</dbReference>
<keyword evidence="4" id="KW-1185">Reference proteome</keyword>
<dbReference type="GO" id="GO:0046047">
    <property type="term" value="P:TTP catabolic process"/>
    <property type="evidence" value="ECO:0007669"/>
    <property type="project" value="TreeGrafter"/>
</dbReference>
<dbReference type="InterPro" id="IPR035013">
    <property type="entry name" value="YabN_N"/>
</dbReference>
<dbReference type="Gene3D" id="3.40.1010.10">
    <property type="entry name" value="Cobalt-precorrin-4 Transmethylase, Domain 1"/>
    <property type="match status" value="1"/>
</dbReference>
<dbReference type="SUPFAM" id="SSF53790">
    <property type="entry name" value="Tetrapyrrole methylase"/>
    <property type="match status" value="1"/>
</dbReference>
<feature type="domain" description="NTP pyrophosphohydrolase MazG-like" evidence="2">
    <location>
        <begin position="260"/>
        <end position="333"/>
    </location>
</feature>
<organism evidence="3 4">
    <name type="scientific">Gloeobacter kilaueensis (strain ATCC BAA-2537 / CCAP 1431/1 / ULC 316 / JS1)</name>
    <dbReference type="NCBI Taxonomy" id="1183438"/>
    <lineage>
        <taxon>Bacteria</taxon>
        <taxon>Bacillati</taxon>
        <taxon>Cyanobacteriota</taxon>
        <taxon>Cyanophyceae</taxon>
        <taxon>Gloeobacterales</taxon>
        <taxon>Gloeobacteraceae</taxon>
        <taxon>Gloeobacter</taxon>
    </lineage>
</organism>
<dbReference type="InterPro" id="IPR000878">
    <property type="entry name" value="4pyrrol_Mease"/>
</dbReference>
<dbReference type="Pfam" id="PF00590">
    <property type="entry name" value="TP_methylase"/>
    <property type="match status" value="1"/>
</dbReference>
<dbReference type="EMBL" id="CP003587">
    <property type="protein sequence ID" value="AGY57397.1"/>
    <property type="molecule type" value="Genomic_DNA"/>
</dbReference>
<dbReference type="PANTHER" id="PTHR30522:SF0">
    <property type="entry name" value="NUCLEOSIDE TRIPHOSPHATE PYROPHOSPHOHYDROLASE"/>
    <property type="match status" value="1"/>
</dbReference>
<dbReference type="PANTHER" id="PTHR30522">
    <property type="entry name" value="NUCLEOSIDE TRIPHOSPHATE PYROPHOSPHOHYDROLASE"/>
    <property type="match status" value="1"/>
</dbReference>
<name>U5QEM1_GLOK1</name>
<reference evidence="3 4" key="1">
    <citation type="journal article" date="2013" name="PLoS ONE">
        <title>Cultivation and Complete Genome Sequencing of Gloeobacter kilaueensis sp. nov., from a Lava Cave in Kilauea Caldera, Hawai'i.</title>
        <authorList>
            <person name="Saw J.H."/>
            <person name="Schatz M."/>
            <person name="Brown M.V."/>
            <person name="Kunkel D.D."/>
            <person name="Foster J.S."/>
            <person name="Shick H."/>
            <person name="Christensen S."/>
            <person name="Hou S."/>
            <person name="Wan X."/>
            <person name="Donachie S.P."/>
        </authorList>
    </citation>
    <scope>NUCLEOTIDE SEQUENCE [LARGE SCALE GENOMIC DNA]</scope>
    <source>
        <strain evidence="4">JS</strain>
    </source>
</reference>
<dbReference type="AlphaFoldDB" id="U5QEM1"/>
<dbReference type="GO" id="GO:0008168">
    <property type="term" value="F:methyltransferase activity"/>
    <property type="evidence" value="ECO:0007669"/>
    <property type="project" value="InterPro"/>
</dbReference>
<feature type="domain" description="NTP pyrophosphohydrolase MazG-like" evidence="2">
    <location>
        <begin position="398"/>
        <end position="449"/>
    </location>
</feature>
<dbReference type="InterPro" id="IPR004518">
    <property type="entry name" value="MazG-like_dom"/>
</dbReference>
<dbReference type="GO" id="GO:0047429">
    <property type="term" value="F:nucleoside triphosphate diphosphatase activity"/>
    <property type="evidence" value="ECO:0007669"/>
    <property type="project" value="InterPro"/>
</dbReference>
<dbReference type="GO" id="GO:0046052">
    <property type="term" value="P:UTP catabolic process"/>
    <property type="evidence" value="ECO:0007669"/>
    <property type="project" value="TreeGrafter"/>
</dbReference>
<dbReference type="PATRIC" id="fig|1183438.3.peg.1136"/>
<feature type="domain" description="Tetrapyrrole methylase" evidence="1">
    <location>
        <begin position="5"/>
        <end position="206"/>
    </location>
</feature>
<dbReference type="Gene3D" id="1.10.287.1080">
    <property type="entry name" value="MazG-like"/>
    <property type="match status" value="2"/>
</dbReference>
<evidence type="ECO:0000313" key="3">
    <source>
        <dbReference type="EMBL" id="AGY57397.1"/>
    </source>
</evidence>
<dbReference type="OrthoDB" id="9808939at2"/>
<dbReference type="GO" id="GO:0006950">
    <property type="term" value="P:response to stress"/>
    <property type="evidence" value="ECO:0007669"/>
    <property type="project" value="UniProtKB-ARBA"/>
</dbReference>
<evidence type="ECO:0000259" key="1">
    <source>
        <dbReference type="Pfam" id="PF00590"/>
    </source>
</evidence>
<dbReference type="InterPro" id="IPR011551">
    <property type="entry name" value="NTP_PyrPHydrolase_MazG"/>
</dbReference>
<dbReference type="GO" id="GO:0046076">
    <property type="term" value="P:dTTP catabolic process"/>
    <property type="evidence" value="ECO:0007669"/>
    <property type="project" value="TreeGrafter"/>
</dbReference>
<dbReference type="CDD" id="cd11528">
    <property type="entry name" value="NTP-PPase_MazG_Nterm"/>
    <property type="match status" value="1"/>
</dbReference>
<protein>
    <submittedName>
        <fullName evidence="3">MazG family protein</fullName>
    </submittedName>
</protein>
<dbReference type="CDD" id="cd11529">
    <property type="entry name" value="NTP-PPase_MazG_Cterm"/>
    <property type="match status" value="1"/>
</dbReference>
<dbReference type="GO" id="GO:0046081">
    <property type="term" value="P:dUTP catabolic process"/>
    <property type="evidence" value="ECO:0007669"/>
    <property type="project" value="TreeGrafter"/>
</dbReference>
<dbReference type="GO" id="GO:0046061">
    <property type="term" value="P:dATP catabolic process"/>
    <property type="evidence" value="ECO:0007669"/>
    <property type="project" value="TreeGrafter"/>
</dbReference>
<dbReference type="InterPro" id="IPR048015">
    <property type="entry name" value="NTP-PPase_MazG-like_N"/>
</dbReference>
<dbReference type="KEGG" id="glj:GKIL_1151"/>
<dbReference type="HOGENOM" id="CLU_038356_1_2_3"/>
<dbReference type="InterPro" id="IPR048011">
    <property type="entry name" value="NTP-PPase_MazG-like_C"/>
</dbReference>
<dbReference type="SUPFAM" id="SSF101386">
    <property type="entry name" value="all-alpha NTP pyrophosphatases"/>
    <property type="match status" value="2"/>
</dbReference>
<sequence>MQPAITIVGLGPGAPEHLTRQALEALQSGVPVYLRTAVHPTVGALAELDIPFHSFDAFYEAHDRFEDVYRAITGAVLEAAAAHGAVVYAVPGHPLVAEATVEALLAHEADYRIALVPGLSFLDAASAALRRDPTGDGGWQLLDALQLPTTLNPRQPLLISQIYSHHIASEIKLQLLEVYPESHPIRLLQRLGTKEERIVELPLVELDRSQPVDHLSCLFVPPLTGEPPESYPITRAISELVEVIRRLRDPVDGCPWDLEQTPKSLCRYIVEEAYETVDAIESEDADAICEELGDLLLQVVLQAQIFGESDDFTLAEIASGLTAKLIRRHPHVFGEVSASTAEEVHRNWEAIKAQEKATAPTLSAKLRKIARQLPALAATAEISAKVVKAGFEWPNAASLWAKLEEELGELRQAIAHESSERQAEEWGDVLFTLINVARWQKLDPEAALRATNRRFLMRFERVEALADRELSHYSIEELEALWQQAKRELAEHS</sequence>
<dbReference type="STRING" id="1183438.GKIL_1151"/>
<accession>U5QEM1</accession>